<proteinExistence type="predicted"/>
<name>A0A9P4TG52_CURKU</name>
<reference evidence="4" key="1">
    <citation type="submission" date="2019-04" db="EMBL/GenBank/DDBJ databases">
        <title>Sequencing of skin fungus with MAO and IRED activity.</title>
        <authorList>
            <person name="Marsaioli A.J."/>
            <person name="Bonatto J.M.C."/>
            <person name="Reis Junior O."/>
        </authorList>
    </citation>
    <scope>NUCLEOTIDE SEQUENCE</scope>
    <source>
        <strain evidence="4">30M1</strain>
    </source>
</reference>
<keyword evidence="5" id="KW-1185">Reference proteome</keyword>
<feature type="signal peptide" evidence="3">
    <location>
        <begin position="1"/>
        <end position="17"/>
    </location>
</feature>
<keyword evidence="1" id="KW-0175">Coiled coil</keyword>
<evidence type="ECO:0000313" key="4">
    <source>
        <dbReference type="EMBL" id="KAF3003491.1"/>
    </source>
</evidence>
<keyword evidence="3" id="KW-0732">Signal</keyword>
<dbReference type="EMBL" id="SWKU01000009">
    <property type="protein sequence ID" value="KAF3003491.1"/>
    <property type="molecule type" value="Genomic_DNA"/>
</dbReference>
<protein>
    <recommendedName>
        <fullName evidence="6">Small secreted protein</fullName>
    </recommendedName>
</protein>
<dbReference type="PANTHER" id="PTHR38849">
    <property type="entry name" value="SMALL SECRETED PROTEIN"/>
    <property type="match status" value="1"/>
</dbReference>
<feature type="chain" id="PRO_5040502188" description="Small secreted protein" evidence="3">
    <location>
        <begin position="18"/>
        <end position="174"/>
    </location>
</feature>
<dbReference type="Proteomes" id="UP000801428">
    <property type="component" value="Unassembled WGS sequence"/>
</dbReference>
<feature type="coiled-coil region" evidence="1">
    <location>
        <begin position="121"/>
        <end position="148"/>
    </location>
</feature>
<comment type="caution">
    <text evidence="4">The sequence shown here is derived from an EMBL/GenBank/DDBJ whole genome shotgun (WGS) entry which is preliminary data.</text>
</comment>
<sequence length="174" mass="17652">MHIHLTALAALATLTSALPTLTSRQSAAVLTPTTYNAISISGGQAGNAAAEALAVFSALDLNNPASISQSDITFLDRVNKAANLAETQAFNPAIAAASGAAADALAAGKTKNKVLKLTATKIQLEAKMAQGEDVAAKLAEELKKLDTNVKADVKNKGKPSTKLPFDAAVDGGAK</sequence>
<dbReference type="PANTHER" id="PTHR38849:SF1">
    <property type="entry name" value="SMALL SECRETED PROTEIN"/>
    <property type="match status" value="1"/>
</dbReference>
<dbReference type="AlphaFoldDB" id="A0A9P4TG52"/>
<dbReference type="OrthoDB" id="2151417at2759"/>
<evidence type="ECO:0000313" key="5">
    <source>
        <dbReference type="Proteomes" id="UP000801428"/>
    </source>
</evidence>
<evidence type="ECO:0008006" key="6">
    <source>
        <dbReference type="Google" id="ProtNLM"/>
    </source>
</evidence>
<feature type="region of interest" description="Disordered" evidence="2">
    <location>
        <begin position="153"/>
        <end position="174"/>
    </location>
</feature>
<organism evidence="4 5">
    <name type="scientific">Curvularia kusanoi</name>
    <name type="common">Cochliobolus kusanoi</name>
    <dbReference type="NCBI Taxonomy" id="90978"/>
    <lineage>
        <taxon>Eukaryota</taxon>
        <taxon>Fungi</taxon>
        <taxon>Dikarya</taxon>
        <taxon>Ascomycota</taxon>
        <taxon>Pezizomycotina</taxon>
        <taxon>Dothideomycetes</taxon>
        <taxon>Pleosporomycetidae</taxon>
        <taxon>Pleosporales</taxon>
        <taxon>Pleosporineae</taxon>
        <taxon>Pleosporaceae</taxon>
        <taxon>Curvularia</taxon>
    </lineage>
</organism>
<gene>
    <name evidence="4" type="ORF">E8E13_004376</name>
</gene>
<evidence type="ECO:0000256" key="2">
    <source>
        <dbReference type="SAM" id="MobiDB-lite"/>
    </source>
</evidence>
<accession>A0A9P4TG52</accession>
<evidence type="ECO:0000256" key="3">
    <source>
        <dbReference type="SAM" id="SignalP"/>
    </source>
</evidence>
<evidence type="ECO:0000256" key="1">
    <source>
        <dbReference type="SAM" id="Coils"/>
    </source>
</evidence>